<evidence type="ECO:0000313" key="4">
    <source>
        <dbReference type="EMBL" id="TRY54255.1"/>
    </source>
</evidence>
<protein>
    <submittedName>
        <fullName evidence="4">Uncharacterized protein</fullName>
    </submittedName>
</protein>
<keyword evidence="2" id="KW-0812">Transmembrane</keyword>
<feature type="chain" id="PRO_5044617356" evidence="3">
    <location>
        <begin position="20"/>
        <end position="444"/>
    </location>
</feature>
<reference evidence="4" key="2">
    <citation type="submission" date="2019-04" db="EMBL/GenBank/DDBJ databases">
        <authorList>
            <person name="Kadobianskyi M."/>
            <person name="Schulze L."/>
            <person name="Schuelke M."/>
            <person name="Judkewitz B."/>
        </authorList>
    </citation>
    <scope>NUCLEOTIDE SEQUENCE</scope>
    <source>
        <strain evidence="4">Bolton</strain>
        <tissue evidence="4">Whole-body</tissue>
    </source>
</reference>
<dbReference type="Proteomes" id="UP000316079">
    <property type="component" value="Unassembled WGS sequence"/>
</dbReference>
<keyword evidence="5" id="KW-1185">Reference proteome</keyword>
<feature type="transmembrane region" description="Helical" evidence="2">
    <location>
        <begin position="202"/>
        <end position="224"/>
    </location>
</feature>
<name>A0A553MM60_9TELE</name>
<keyword evidence="2" id="KW-0472">Membrane</keyword>
<dbReference type="AlphaFoldDB" id="A0A553MM60"/>
<dbReference type="OrthoDB" id="8852462at2759"/>
<sequence length="444" mass="47839">MKLFFVVAFIPVLLLAVSGFIFGTSPRALVDHALKPLYGQIDTQDSHQVSVEPSSLSGVSLLKCAMVEDGDVLGVFLQLSVAPDVRELSQVCVVDSVSGVKLLQSTGVLQEGGFQKFCVDTLAGEHTYIFRLSCSGVSSAGSESVFYYRIKVNPDGQQTLNLPALLSYSSSQRELQSGSVETILSLMLITPEQVEMALLLRIFWVCFLLTLLLSALGFTALVLLQRRFKRNGVNEGVELSQGLSDITVSPDDEVGASKSAITASGNEEVEPNLDNSLNDINKGLWSVGGDCKEGVWPQGVGYESTSSCNETVGGADVHLVSVRDYNEGARSLGGATECSVKGDEGVWPLNSLISLACDNEGVWHEHRACESVSGDNTELCPEGGAQTSTITDRNGNEGAWPADRDEEFQARLFVFRCAPPSERKKKKRSFLNFKKASVAPQPLV</sequence>
<dbReference type="EMBL" id="SRMA01027353">
    <property type="protein sequence ID" value="TRY54254.1"/>
    <property type="molecule type" value="Genomic_DNA"/>
</dbReference>
<evidence type="ECO:0000313" key="5">
    <source>
        <dbReference type="Proteomes" id="UP000316079"/>
    </source>
</evidence>
<feature type="signal peptide" evidence="3">
    <location>
        <begin position="1"/>
        <end position="19"/>
    </location>
</feature>
<keyword evidence="3" id="KW-0732">Signal</keyword>
<comment type="caution">
    <text evidence="4">The sequence shown here is derived from an EMBL/GenBank/DDBJ whole genome shotgun (WGS) entry which is preliminary data.</text>
</comment>
<evidence type="ECO:0000256" key="2">
    <source>
        <dbReference type="SAM" id="Phobius"/>
    </source>
</evidence>
<feature type="region of interest" description="Disordered" evidence="1">
    <location>
        <begin position="374"/>
        <end position="398"/>
    </location>
</feature>
<evidence type="ECO:0000256" key="1">
    <source>
        <dbReference type="SAM" id="MobiDB-lite"/>
    </source>
</evidence>
<keyword evidence="2" id="KW-1133">Transmembrane helix</keyword>
<proteinExistence type="predicted"/>
<dbReference type="EMBL" id="SRMA01027353">
    <property type="protein sequence ID" value="TRY54255.1"/>
    <property type="molecule type" value="Genomic_DNA"/>
</dbReference>
<dbReference type="STRING" id="623744.A0A553MM60"/>
<reference evidence="4 5" key="1">
    <citation type="journal article" date="2019" name="Sci. Data">
        <title>Hybrid genome assembly and annotation of Danionella translucida.</title>
        <authorList>
            <person name="Kadobianskyi M."/>
            <person name="Schulze L."/>
            <person name="Schuelke M."/>
            <person name="Judkewitz B."/>
        </authorList>
    </citation>
    <scope>NUCLEOTIDE SEQUENCE [LARGE SCALE GENOMIC DNA]</scope>
    <source>
        <strain evidence="4 5">Bolton</strain>
    </source>
</reference>
<dbReference type="EMBL" id="SRMA01027353">
    <property type="protein sequence ID" value="TRY54256.1"/>
    <property type="molecule type" value="Genomic_DNA"/>
</dbReference>
<accession>A0A553MM60</accession>
<evidence type="ECO:0000256" key="3">
    <source>
        <dbReference type="SAM" id="SignalP"/>
    </source>
</evidence>
<organism evidence="4 5">
    <name type="scientific">Danionella cerebrum</name>
    <dbReference type="NCBI Taxonomy" id="2873325"/>
    <lineage>
        <taxon>Eukaryota</taxon>
        <taxon>Metazoa</taxon>
        <taxon>Chordata</taxon>
        <taxon>Craniata</taxon>
        <taxon>Vertebrata</taxon>
        <taxon>Euteleostomi</taxon>
        <taxon>Actinopterygii</taxon>
        <taxon>Neopterygii</taxon>
        <taxon>Teleostei</taxon>
        <taxon>Ostariophysi</taxon>
        <taxon>Cypriniformes</taxon>
        <taxon>Danionidae</taxon>
        <taxon>Danioninae</taxon>
        <taxon>Danionella</taxon>
    </lineage>
</organism>
<gene>
    <name evidence="4" type="ORF">DNTS_010117</name>
</gene>